<feature type="region of interest" description="Disordered" evidence="1">
    <location>
        <begin position="81"/>
        <end position="118"/>
    </location>
</feature>
<keyword evidence="2" id="KW-0812">Transmembrane</keyword>
<keyword evidence="2" id="KW-1133">Transmembrane helix</keyword>
<reference evidence="3" key="2">
    <citation type="submission" date="2023-05" db="EMBL/GenBank/DDBJ databases">
        <authorList>
            <person name="Schelkunov M.I."/>
        </authorList>
    </citation>
    <scope>NUCLEOTIDE SEQUENCE</scope>
    <source>
        <strain evidence="3">Hsosn_3</strain>
        <tissue evidence="3">Leaf</tissue>
    </source>
</reference>
<reference evidence="3" key="1">
    <citation type="submission" date="2023-02" db="EMBL/GenBank/DDBJ databases">
        <title>Genome of toxic invasive species Heracleum sosnowskyi carries increased number of genes despite the absence of recent whole-genome duplications.</title>
        <authorList>
            <person name="Schelkunov M."/>
            <person name="Shtratnikova V."/>
            <person name="Makarenko M."/>
            <person name="Klepikova A."/>
            <person name="Omelchenko D."/>
            <person name="Novikova G."/>
            <person name="Obukhova E."/>
            <person name="Bogdanov V."/>
            <person name="Penin A."/>
            <person name="Logacheva M."/>
        </authorList>
    </citation>
    <scope>NUCLEOTIDE SEQUENCE</scope>
    <source>
        <strain evidence="3">Hsosn_3</strain>
        <tissue evidence="3">Leaf</tissue>
    </source>
</reference>
<feature type="compositionally biased region" description="Basic residues" evidence="1">
    <location>
        <begin position="82"/>
        <end position="91"/>
    </location>
</feature>
<organism evidence="3 4">
    <name type="scientific">Heracleum sosnowskyi</name>
    <dbReference type="NCBI Taxonomy" id="360622"/>
    <lineage>
        <taxon>Eukaryota</taxon>
        <taxon>Viridiplantae</taxon>
        <taxon>Streptophyta</taxon>
        <taxon>Embryophyta</taxon>
        <taxon>Tracheophyta</taxon>
        <taxon>Spermatophyta</taxon>
        <taxon>Magnoliopsida</taxon>
        <taxon>eudicotyledons</taxon>
        <taxon>Gunneridae</taxon>
        <taxon>Pentapetalae</taxon>
        <taxon>asterids</taxon>
        <taxon>campanulids</taxon>
        <taxon>Apiales</taxon>
        <taxon>Apiaceae</taxon>
        <taxon>Apioideae</taxon>
        <taxon>apioid superclade</taxon>
        <taxon>Tordylieae</taxon>
        <taxon>Tordyliinae</taxon>
        <taxon>Heracleum</taxon>
    </lineage>
</organism>
<sequence>MCPFYMLDLPKLKILQVGFFVCYIGLVIFYELGIRLDGVTTVLAGEVPSSYNFDPRSDIFAQVTGFSQASLQLVLFMDGSMGKKKRGRPRRYGPEAHTLSTLQVSTSPPPPASFRDFI</sequence>
<keyword evidence="4" id="KW-1185">Reference proteome</keyword>
<accession>A0AAD8HCH3</accession>
<comment type="caution">
    <text evidence="3">The sequence shown here is derived from an EMBL/GenBank/DDBJ whole genome shotgun (WGS) entry which is preliminary data.</text>
</comment>
<evidence type="ECO:0000256" key="1">
    <source>
        <dbReference type="SAM" id="MobiDB-lite"/>
    </source>
</evidence>
<dbReference type="EMBL" id="JAUIZM010000009">
    <property type="protein sequence ID" value="KAK1364491.1"/>
    <property type="molecule type" value="Genomic_DNA"/>
</dbReference>
<feature type="transmembrane region" description="Helical" evidence="2">
    <location>
        <begin position="12"/>
        <end position="30"/>
    </location>
</feature>
<evidence type="ECO:0000313" key="4">
    <source>
        <dbReference type="Proteomes" id="UP001237642"/>
    </source>
</evidence>
<protein>
    <submittedName>
        <fullName evidence="3">Uncharacterized protein</fullName>
    </submittedName>
</protein>
<gene>
    <name evidence="3" type="ORF">POM88_040052</name>
</gene>
<dbReference type="AlphaFoldDB" id="A0AAD8HCH3"/>
<proteinExistence type="predicted"/>
<dbReference type="Proteomes" id="UP001237642">
    <property type="component" value="Unassembled WGS sequence"/>
</dbReference>
<evidence type="ECO:0000313" key="3">
    <source>
        <dbReference type="EMBL" id="KAK1364491.1"/>
    </source>
</evidence>
<keyword evidence="2" id="KW-0472">Membrane</keyword>
<name>A0AAD8HCH3_9APIA</name>
<evidence type="ECO:0000256" key="2">
    <source>
        <dbReference type="SAM" id="Phobius"/>
    </source>
</evidence>